<dbReference type="RefSeq" id="WP_209468037.1">
    <property type="nucleotide sequence ID" value="NZ_JAGGLG010000039.1"/>
</dbReference>
<dbReference type="SUPFAM" id="SSF50249">
    <property type="entry name" value="Nucleic acid-binding proteins"/>
    <property type="match status" value="1"/>
</dbReference>
<evidence type="ECO:0000256" key="3">
    <source>
        <dbReference type="ARBA" id="ARBA00022801"/>
    </source>
</evidence>
<evidence type="ECO:0000256" key="2">
    <source>
        <dbReference type="ARBA" id="ARBA00022723"/>
    </source>
</evidence>
<protein>
    <submittedName>
        <fullName evidence="9">Ribonuclease G</fullName>
        <ecNumber evidence="9">3.1.26.-</ecNumber>
    </submittedName>
</protein>
<dbReference type="Gene3D" id="2.40.50.140">
    <property type="entry name" value="Nucleic acid-binding proteins"/>
    <property type="match status" value="1"/>
</dbReference>
<evidence type="ECO:0000259" key="8">
    <source>
        <dbReference type="PROSITE" id="PS50926"/>
    </source>
</evidence>
<dbReference type="Proteomes" id="UP001519289">
    <property type="component" value="Unassembled WGS sequence"/>
</dbReference>
<dbReference type="EMBL" id="JAGGLG010000039">
    <property type="protein sequence ID" value="MBP2019936.1"/>
    <property type="molecule type" value="Genomic_DNA"/>
</dbReference>
<dbReference type="Gene3D" id="3.40.1260.20">
    <property type="entry name" value="Ribonuclease E, catalytic domain"/>
    <property type="match status" value="1"/>
</dbReference>
<dbReference type="Pfam" id="PF10150">
    <property type="entry name" value="RNase_E_G"/>
    <property type="match status" value="1"/>
</dbReference>
<dbReference type="Pfam" id="PF01938">
    <property type="entry name" value="TRAM"/>
    <property type="match status" value="1"/>
</dbReference>
<dbReference type="PROSITE" id="PS50084">
    <property type="entry name" value="KH_TYPE_1"/>
    <property type="match status" value="1"/>
</dbReference>
<dbReference type="PROSITE" id="PS50926">
    <property type="entry name" value="TRAM"/>
    <property type="match status" value="1"/>
</dbReference>
<dbReference type="GO" id="GO:0016787">
    <property type="term" value="F:hydrolase activity"/>
    <property type="evidence" value="ECO:0007669"/>
    <property type="project" value="UniProtKB-KW"/>
</dbReference>
<dbReference type="NCBIfam" id="TIGR00757">
    <property type="entry name" value="RNaseEG"/>
    <property type="match status" value="1"/>
</dbReference>
<comment type="cofactor">
    <cofactor evidence="1">
        <name>Mg(2+)</name>
        <dbReference type="ChEBI" id="CHEBI:18420"/>
    </cofactor>
</comment>
<evidence type="ECO:0000256" key="1">
    <source>
        <dbReference type="ARBA" id="ARBA00001946"/>
    </source>
</evidence>
<comment type="caution">
    <text evidence="9">The sequence shown here is derived from an EMBL/GenBank/DDBJ whole genome shotgun (WGS) entry which is preliminary data.</text>
</comment>
<dbReference type="SMART" id="SM00316">
    <property type="entry name" value="S1"/>
    <property type="match status" value="1"/>
</dbReference>
<dbReference type="PANTHER" id="PTHR30001">
    <property type="entry name" value="RIBONUCLEASE"/>
    <property type="match status" value="1"/>
</dbReference>
<dbReference type="SUPFAM" id="SSF54791">
    <property type="entry name" value="Eukaryotic type KH-domain (KH-domain type I)"/>
    <property type="match status" value="1"/>
</dbReference>
<evidence type="ECO:0000313" key="10">
    <source>
        <dbReference type="Proteomes" id="UP001519289"/>
    </source>
</evidence>
<dbReference type="CDD" id="cd04453">
    <property type="entry name" value="S1_RNase_E"/>
    <property type="match status" value="1"/>
</dbReference>
<sequence>MQKEILVTVDIDETRAAVLEDGELVEIYIERPVHQRIVGNIYKGKVENVLPGMQAAFVDIGLERNSFLYVDDAQPGRAQVEGEEVSARGGQRLTIKDLVKTGQEVLVQVAKEPIGTKGARVTRNITLPGRFLVLMPQVDYVGVSRRITDERERERLKQIAQSVKPKGMGLIVRTVAEGAGEEELAHDAAFLERHWQQIAARAATVRAPALVHHDLGLIHRLVRDGLDDTVSLFMVDQRAAYDTAIEVVELHAPQFRDRIKLYTRTDQTLFDYYGVEMEIEKAMRKRVWLKSGGYIVIDQTEALTAIDVNTGKFVGSTNLADTVFKTNMEAAREIARQLRLRDIGGIIIIDFIDMDRPDHRQQVIQALEQELKRDRTRANILGLTQLGLLEMTRKKSRQNLSEALTRPCHYCDGRGKIFNEETMAHRVRAEIRRIMKQSSSEAILMEVHPSVAALLIGPGGANLRALENELARTIYIRGNSEIHQESWSLKALGTREEVEARALPVTAGQVIDLRIDEAHATNPSDGIARVDGYVIDVADAGRLAGKVVRVEIVKAYRTYAKGRLVEG</sequence>
<proteinExistence type="predicted"/>
<keyword evidence="3 9" id="KW-0378">Hydrolase</keyword>
<keyword evidence="10" id="KW-1185">Reference proteome</keyword>
<keyword evidence="5 6" id="KW-0694">RNA-binding</keyword>
<gene>
    <name evidence="9" type="ORF">J2Z79_003383</name>
</gene>
<dbReference type="PANTHER" id="PTHR30001:SF0">
    <property type="entry name" value="RIBONUCLEASE G"/>
    <property type="match status" value="1"/>
</dbReference>
<dbReference type="InterPro" id="IPR036612">
    <property type="entry name" value="KH_dom_type_1_sf"/>
</dbReference>
<evidence type="ECO:0000313" key="9">
    <source>
        <dbReference type="EMBL" id="MBP2019936.1"/>
    </source>
</evidence>
<accession>A0ABS4JYK1</accession>
<name>A0ABS4JYK1_9FIRM</name>
<keyword evidence="2" id="KW-0479">Metal-binding</keyword>
<keyword evidence="4" id="KW-0460">Magnesium</keyword>
<dbReference type="InterPro" id="IPR003029">
    <property type="entry name" value="S1_domain"/>
</dbReference>
<evidence type="ECO:0000259" key="7">
    <source>
        <dbReference type="PROSITE" id="PS50126"/>
    </source>
</evidence>
<dbReference type="PROSITE" id="PS50126">
    <property type="entry name" value="S1"/>
    <property type="match status" value="1"/>
</dbReference>
<dbReference type="InterPro" id="IPR019307">
    <property type="entry name" value="RNA-bd_AU-1/RNase_E/G"/>
</dbReference>
<evidence type="ECO:0000256" key="5">
    <source>
        <dbReference type="ARBA" id="ARBA00022884"/>
    </source>
</evidence>
<evidence type="ECO:0000256" key="4">
    <source>
        <dbReference type="ARBA" id="ARBA00022842"/>
    </source>
</evidence>
<dbReference type="InterPro" id="IPR004659">
    <property type="entry name" value="RNase_E/G"/>
</dbReference>
<dbReference type="InterPro" id="IPR002792">
    <property type="entry name" value="TRAM_dom"/>
</dbReference>
<feature type="domain" description="TRAM" evidence="8">
    <location>
        <begin position="504"/>
        <end position="566"/>
    </location>
</feature>
<feature type="domain" description="S1 motif" evidence="7">
    <location>
        <begin position="39"/>
        <end position="130"/>
    </location>
</feature>
<organism evidence="9 10">
    <name type="scientific">Symbiobacterium terraclitae</name>
    <dbReference type="NCBI Taxonomy" id="557451"/>
    <lineage>
        <taxon>Bacteria</taxon>
        <taxon>Bacillati</taxon>
        <taxon>Bacillota</taxon>
        <taxon>Clostridia</taxon>
        <taxon>Eubacteriales</taxon>
        <taxon>Symbiobacteriaceae</taxon>
        <taxon>Symbiobacterium</taxon>
    </lineage>
</organism>
<dbReference type="EC" id="3.1.26.-" evidence="9"/>
<evidence type="ECO:0000256" key="6">
    <source>
        <dbReference type="PROSITE-ProRule" id="PRU00117"/>
    </source>
</evidence>
<dbReference type="InterPro" id="IPR012340">
    <property type="entry name" value="NA-bd_OB-fold"/>
</dbReference>
<reference evidence="9 10" key="1">
    <citation type="submission" date="2021-03" db="EMBL/GenBank/DDBJ databases">
        <title>Genomic Encyclopedia of Type Strains, Phase IV (KMG-IV): sequencing the most valuable type-strain genomes for metagenomic binning, comparative biology and taxonomic classification.</title>
        <authorList>
            <person name="Goeker M."/>
        </authorList>
    </citation>
    <scope>NUCLEOTIDE SEQUENCE [LARGE SCALE GENOMIC DNA]</scope>
    <source>
        <strain evidence="9 10">DSM 27138</strain>
    </source>
</reference>